<feature type="domain" description="RING-type" evidence="5">
    <location>
        <begin position="200"/>
        <end position="260"/>
    </location>
</feature>
<evidence type="ECO:0000256" key="4">
    <source>
        <dbReference type="PROSITE-ProRule" id="PRU00175"/>
    </source>
</evidence>
<dbReference type="SMART" id="SM00184">
    <property type="entry name" value="RING"/>
    <property type="match status" value="1"/>
</dbReference>
<dbReference type="InterPro" id="IPR013083">
    <property type="entry name" value="Znf_RING/FYVE/PHD"/>
</dbReference>
<evidence type="ECO:0000256" key="2">
    <source>
        <dbReference type="ARBA" id="ARBA00022771"/>
    </source>
</evidence>
<organism evidence="6 7">
    <name type="scientific">Citrus x changshan-huyou</name>
    <dbReference type="NCBI Taxonomy" id="2935761"/>
    <lineage>
        <taxon>Eukaryota</taxon>
        <taxon>Viridiplantae</taxon>
        <taxon>Streptophyta</taxon>
        <taxon>Embryophyta</taxon>
        <taxon>Tracheophyta</taxon>
        <taxon>Spermatophyta</taxon>
        <taxon>Magnoliopsida</taxon>
        <taxon>eudicotyledons</taxon>
        <taxon>Gunneridae</taxon>
        <taxon>Pentapetalae</taxon>
        <taxon>rosids</taxon>
        <taxon>malvids</taxon>
        <taxon>Sapindales</taxon>
        <taxon>Rutaceae</taxon>
        <taxon>Aurantioideae</taxon>
        <taxon>Citrus</taxon>
    </lineage>
</organism>
<dbReference type="Proteomes" id="UP001428341">
    <property type="component" value="Unassembled WGS sequence"/>
</dbReference>
<gene>
    <name evidence="6" type="ORF">WN944_023647</name>
</gene>
<dbReference type="SUPFAM" id="SSF57850">
    <property type="entry name" value="RING/U-box"/>
    <property type="match status" value="1"/>
</dbReference>
<evidence type="ECO:0000256" key="1">
    <source>
        <dbReference type="ARBA" id="ARBA00022723"/>
    </source>
</evidence>
<sequence>MPHVEVDHTWECEEVVHDDDEFSGNNNVDESKSLMIKFYMHPDSSYRKEWRYANSEGYNKLLYKIDKAVDVTQNNSVEIDVDMLSTAPMPAALRISEKVLICLKPAACENNLKVLASDIISKSRQIISSSATAKPNNKCSFLMIVIHIRYNVFIYLDEKDMKLLEQHKRVLPPDYSTLLKPLPILKSDANNPFELCEERCAICWEGYLEGSRMIRLQCLHELQYIGGSDSDIIRLPCTHEFHANCIATWSKTTNSCPLCRFEISCASLIAILAHFDFPALY</sequence>
<dbReference type="GO" id="GO:0006511">
    <property type="term" value="P:ubiquitin-dependent protein catabolic process"/>
    <property type="evidence" value="ECO:0007669"/>
    <property type="project" value="TreeGrafter"/>
</dbReference>
<accession>A0AAP0N4Z1</accession>
<dbReference type="PANTHER" id="PTHR45931">
    <property type="entry name" value="SI:CH211-59O9.10"/>
    <property type="match status" value="1"/>
</dbReference>
<dbReference type="GO" id="GO:0061630">
    <property type="term" value="F:ubiquitin protein ligase activity"/>
    <property type="evidence" value="ECO:0007669"/>
    <property type="project" value="TreeGrafter"/>
</dbReference>
<dbReference type="InterPro" id="IPR051834">
    <property type="entry name" value="RING_finger_E3_ligase"/>
</dbReference>
<name>A0AAP0N4Z1_9ROSI</name>
<protein>
    <recommendedName>
        <fullName evidence="5">RING-type domain-containing protein</fullName>
    </recommendedName>
</protein>
<evidence type="ECO:0000256" key="3">
    <source>
        <dbReference type="ARBA" id="ARBA00022833"/>
    </source>
</evidence>
<dbReference type="PROSITE" id="PS50089">
    <property type="entry name" value="ZF_RING_2"/>
    <property type="match status" value="1"/>
</dbReference>
<proteinExistence type="predicted"/>
<evidence type="ECO:0000259" key="5">
    <source>
        <dbReference type="PROSITE" id="PS50089"/>
    </source>
</evidence>
<dbReference type="PANTHER" id="PTHR45931:SF16">
    <property type="entry name" value="RING_U-BOX SUPERFAMILY PROTEIN"/>
    <property type="match status" value="1"/>
</dbReference>
<dbReference type="EMBL" id="JBCGBO010000001">
    <property type="protein sequence ID" value="KAK9230675.1"/>
    <property type="molecule type" value="Genomic_DNA"/>
</dbReference>
<keyword evidence="1" id="KW-0479">Metal-binding</keyword>
<evidence type="ECO:0000313" key="6">
    <source>
        <dbReference type="EMBL" id="KAK9230675.1"/>
    </source>
</evidence>
<dbReference type="GO" id="GO:0008270">
    <property type="term" value="F:zinc ion binding"/>
    <property type="evidence" value="ECO:0007669"/>
    <property type="project" value="UniProtKB-KW"/>
</dbReference>
<keyword evidence="7" id="KW-1185">Reference proteome</keyword>
<dbReference type="Gene3D" id="3.30.40.10">
    <property type="entry name" value="Zinc/RING finger domain, C3HC4 (zinc finger)"/>
    <property type="match status" value="1"/>
</dbReference>
<dbReference type="InterPro" id="IPR001841">
    <property type="entry name" value="Znf_RING"/>
</dbReference>
<keyword evidence="3" id="KW-0862">Zinc</keyword>
<dbReference type="GO" id="GO:0005634">
    <property type="term" value="C:nucleus"/>
    <property type="evidence" value="ECO:0007669"/>
    <property type="project" value="TreeGrafter"/>
</dbReference>
<dbReference type="Pfam" id="PF13639">
    <property type="entry name" value="zf-RING_2"/>
    <property type="match status" value="1"/>
</dbReference>
<evidence type="ECO:0000313" key="7">
    <source>
        <dbReference type="Proteomes" id="UP001428341"/>
    </source>
</evidence>
<reference evidence="6 7" key="1">
    <citation type="submission" date="2024-05" db="EMBL/GenBank/DDBJ databases">
        <title>Haplotype-resolved chromosome-level genome assembly of Huyou (Citrus changshanensis).</title>
        <authorList>
            <person name="Miao C."/>
            <person name="Chen W."/>
            <person name="Wu Y."/>
            <person name="Wang L."/>
            <person name="Zhao S."/>
            <person name="Grierson D."/>
            <person name="Xu C."/>
            <person name="Chen K."/>
        </authorList>
    </citation>
    <scope>NUCLEOTIDE SEQUENCE [LARGE SCALE GENOMIC DNA]</scope>
    <source>
        <strain evidence="6">01-14</strain>
        <tissue evidence="6">Leaf</tissue>
    </source>
</reference>
<dbReference type="AlphaFoldDB" id="A0AAP0N4Z1"/>
<keyword evidence="2 4" id="KW-0863">Zinc-finger</keyword>
<comment type="caution">
    <text evidence="6">The sequence shown here is derived from an EMBL/GenBank/DDBJ whole genome shotgun (WGS) entry which is preliminary data.</text>
</comment>